<evidence type="ECO:0000313" key="1">
    <source>
        <dbReference type="EMBL" id="AFM06069.1"/>
    </source>
</evidence>
<gene>
    <name evidence="1" type="ordered locus">Fleli_3757</name>
</gene>
<dbReference type="Proteomes" id="UP000006054">
    <property type="component" value="Chromosome"/>
</dbReference>
<organism evidence="1 2">
    <name type="scientific">Bernardetia litoralis (strain ATCC 23117 / DSM 6794 / NBRC 15988 / NCIMB 1366 / Fx l1 / Sio-4)</name>
    <name type="common">Flexibacter litoralis</name>
    <dbReference type="NCBI Taxonomy" id="880071"/>
    <lineage>
        <taxon>Bacteria</taxon>
        <taxon>Pseudomonadati</taxon>
        <taxon>Bacteroidota</taxon>
        <taxon>Cytophagia</taxon>
        <taxon>Cytophagales</taxon>
        <taxon>Bernardetiaceae</taxon>
        <taxon>Bernardetia</taxon>
    </lineage>
</organism>
<proteinExistence type="predicted"/>
<evidence type="ECO:0000313" key="2">
    <source>
        <dbReference type="Proteomes" id="UP000006054"/>
    </source>
</evidence>
<dbReference type="EMBL" id="CP003345">
    <property type="protein sequence ID" value="AFM06069.1"/>
    <property type="molecule type" value="Genomic_DNA"/>
</dbReference>
<sequence>MEKIEITYEIKYQVGLKILEVEKILSSVLNTEILMYVKKYVIRSDYENKIIFPSVMVKAEEFKFSLLGFYTPNIIWDTKLEKVLDFVKTPDRAYQNPMGYFMEQAEKAQKANVIIGETLIYPPINIKRNI</sequence>
<dbReference type="RefSeq" id="WP_014799493.1">
    <property type="nucleotide sequence ID" value="NC_018018.1"/>
</dbReference>
<dbReference type="AlphaFoldDB" id="I4AQ34"/>
<dbReference type="STRING" id="880071.Fleli_3757"/>
<keyword evidence="2" id="KW-1185">Reference proteome</keyword>
<protein>
    <submittedName>
        <fullName evidence="1">Uncharacterized protein</fullName>
    </submittedName>
</protein>
<reference evidence="2" key="1">
    <citation type="submission" date="2012-06" db="EMBL/GenBank/DDBJ databases">
        <title>The complete genome of Flexibacter litoralis DSM 6794.</title>
        <authorList>
            <person name="Lucas S."/>
            <person name="Copeland A."/>
            <person name="Lapidus A."/>
            <person name="Glavina del Rio T."/>
            <person name="Dalin E."/>
            <person name="Tice H."/>
            <person name="Bruce D."/>
            <person name="Goodwin L."/>
            <person name="Pitluck S."/>
            <person name="Peters L."/>
            <person name="Ovchinnikova G."/>
            <person name="Lu M."/>
            <person name="Kyrpides N."/>
            <person name="Mavromatis K."/>
            <person name="Ivanova N."/>
            <person name="Brettin T."/>
            <person name="Detter J.C."/>
            <person name="Han C."/>
            <person name="Larimer F."/>
            <person name="Land M."/>
            <person name="Hauser L."/>
            <person name="Markowitz V."/>
            <person name="Cheng J.-F."/>
            <person name="Hugenholtz P."/>
            <person name="Woyke T."/>
            <person name="Wu D."/>
            <person name="Spring S."/>
            <person name="Lang E."/>
            <person name="Kopitz M."/>
            <person name="Brambilla E."/>
            <person name="Klenk H.-P."/>
            <person name="Eisen J.A."/>
        </authorList>
    </citation>
    <scope>NUCLEOTIDE SEQUENCE [LARGE SCALE GENOMIC DNA]</scope>
    <source>
        <strain evidence="2">ATCC 23117 / DSM 6794 / NBRC 15988 / NCIMB 1366 / Sio-4</strain>
    </source>
</reference>
<dbReference type="HOGENOM" id="CLU_1934925_0_0_10"/>
<accession>I4AQ34</accession>
<name>I4AQ34_BERLS</name>
<dbReference type="KEGG" id="fli:Fleli_3757"/>